<feature type="non-terminal residue" evidence="1">
    <location>
        <position position="597"/>
    </location>
</feature>
<keyword evidence="2" id="KW-1185">Reference proteome</keyword>
<organism evidence="1 2">
    <name type="scientific">Scutellospora calospora</name>
    <dbReference type="NCBI Taxonomy" id="85575"/>
    <lineage>
        <taxon>Eukaryota</taxon>
        <taxon>Fungi</taxon>
        <taxon>Fungi incertae sedis</taxon>
        <taxon>Mucoromycota</taxon>
        <taxon>Glomeromycotina</taxon>
        <taxon>Glomeromycetes</taxon>
        <taxon>Diversisporales</taxon>
        <taxon>Gigasporaceae</taxon>
        <taxon>Scutellospora</taxon>
    </lineage>
</organism>
<comment type="caution">
    <text evidence="1">The sequence shown here is derived from an EMBL/GenBank/DDBJ whole genome shotgun (WGS) entry which is preliminary data.</text>
</comment>
<dbReference type="EMBL" id="CAJVPM010014917">
    <property type="protein sequence ID" value="CAG8604297.1"/>
    <property type="molecule type" value="Genomic_DNA"/>
</dbReference>
<accession>A0ACA9MQT7</accession>
<feature type="non-terminal residue" evidence="1">
    <location>
        <position position="1"/>
    </location>
</feature>
<sequence length="597" mass="64046">ELMSLEYGAWSRSAYMYSDISVGSLHGRVDCPASEKASSESFPPENSHIIDTREHSTAIMLLPLACLIGGALAQFGNNGAPARCWKFPDVTYPDGISPNPDAVAGAQSDQNSPPKYPSPWGSGDGDWAEAYKKAIEVVKQLTLEEKVNLTTGSGWQQEQCVGQTGGVPRLGIRGQCLQDSPVASSPSSLLALTSEQLGASAWPMSAAKPWVSRVATKASPCNLDPSQSPQGGRNWEGFSPDPYLTGKLFADSIRGIQSTGVQACAKHYVGNEQEHFRQTPEAQDYGFNITEPGSSNIDDQTLHEVYACQRCLSHVFLQPAQQLASMPEQLPFEPRPQGGARLPGIRRTIRRRRKLLRAQPHHCGTQWHGAAMASWTPYTNGAVHAHVGPTWGTGVVNQHVDVRRKHGALIREIGAASTVLLKNTKGALPLTNTEKLTAVIGEDAGSNPTGPNGCRNHGCDIGTLGVGWGSGQGNFPYLISPDAAIQHEVTSRYGSYEAITNNSAFTQIELLSKRVTEAAGVCLVFANAASGEGFINIENNFGDRKNLTLWQGADAMIANVSANCNNTVLVLHTVGAVEIDQYKDNENITAILWAGLP</sequence>
<dbReference type="Proteomes" id="UP000789860">
    <property type="component" value="Unassembled WGS sequence"/>
</dbReference>
<reference evidence="1" key="1">
    <citation type="submission" date="2021-06" db="EMBL/GenBank/DDBJ databases">
        <authorList>
            <person name="Kallberg Y."/>
            <person name="Tangrot J."/>
            <person name="Rosling A."/>
        </authorList>
    </citation>
    <scope>NUCLEOTIDE SEQUENCE</scope>
    <source>
        <strain evidence="1">AU212A</strain>
    </source>
</reference>
<evidence type="ECO:0000313" key="2">
    <source>
        <dbReference type="Proteomes" id="UP000789860"/>
    </source>
</evidence>
<evidence type="ECO:0000313" key="1">
    <source>
        <dbReference type="EMBL" id="CAG8604297.1"/>
    </source>
</evidence>
<name>A0ACA9MQT7_9GLOM</name>
<proteinExistence type="predicted"/>
<gene>
    <name evidence="1" type="ORF">SCALOS_LOCUS7039</name>
</gene>
<protein>
    <submittedName>
        <fullName evidence="1">11062_t:CDS:1</fullName>
    </submittedName>
</protein>